<dbReference type="Proteomes" id="UP000266328">
    <property type="component" value="Unassembled WGS sequence"/>
</dbReference>
<keyword evidence="3" id="KW-1185">Reference proteome</keyword>
<dbReference type="SUPFAM" id="SSF55383">
    <property type="entry name" value="Copper amine oxidase, domain N"/>
    <property type="match status" value="2"/>
</dbReference>
<dbReference type="Gene3D" id="2.130.10.10">
    <property type="entry name" value="YVTN repeat-like/Quinoprotein amine dehydrogenase"/>
    <property type="match status" value="3"/>
</dbReference>
<dbReference type="CDD" id="cd15482">
    <property type="entry name" value="Sialidase_non-viral"/>
    <property type="match status" value="1"/>
</dbReference>
<dbReference type="EMBL" id="QXIS01000032">
    <property type="protein sequence ID" value="RIE05874.1"/>
    <property type="molecule type" value="Genomic_DNA"/>
</dbReference>
<dbReference type="Gene3D" id="3.30.457.10">
    <property type="entry name" value="Copper amine oxidase-like, N-terminal domain"/>
    <property type="match status" value="1"/>
</dbReference>
<dbReference type="OrthoDB" id="9764804at2"/>
<dbReference type="GO" id="GO:0010411">
    <property type="term" value="P:xyloglucan metabolic process"/>
    <property type="evidence" value="ECO:0007669"/>
    <property type="project" value="TreeGrafter"/>
</dbReference>
<dbReference type="InterPro" id="IPR036582">
    <property type="entry name" value="Mao_N_sf"/>
</dbReference>
<name>A0A398D450_9BACT</name>
<evidence type="ECO:0000313" key="2">
    <source>
        <dbReference type="EMBL" id="RIE05874.1"/>
    </source>
</evidence>
<evidence type="ECO:0000259" key="1">
    <source>
        <dbReference type="Pfam" id="PF07833"/>
    </source>
</evidence>
<protein>
    <recommendedName>
        <fullName evidence="1">Copper amine oxidase-like N-terminal domain-containing protein</fullName>
    </recommendedName>
</protein>
<dbReference type="InterPro" id="IPR015943">
    <property type="entry name" value="WD40/YVTN_repeat-like_dom_sf"/>
</dbReference>
<comment type="caution">
    <text evidence="2">The sequence shown here is derived from an EMBL/GenBank/DDBJ whole genome shotgun (WGS) entry which is preliminary data.</text>
</comment>
<accession>A0A398D450</accession>
<dbReference type="SUPFAM" id="SSF110296">
    <property type="entry name" value="Oligoxyloglucan reducing end-specific cellobiohydrolase"/>
    <property type="match status" value="2"/>
</dbReference>
<dbReference type="InterPro" id="IPR052025">
    <property type="entry name" value="Xyloglucanase_GH74"/>
</dbReference>
<reference evidence="2 3" key="1">
    <citation type="submission" date="2018-09" db="EMBL/GenBank/DDBJ databases">
        <title>Discovery and Ecogenomic Context for Candidatus Cryosericales, a Global Caldiserica Order Active in Thawing Permafrost.</title>
        <authorList>
            <person name="Martinez M.A."/>
            <person name="Woodcroft B.J."/>
            <person name="Ignacio Espinoza J.C."/>
            <person name="Zayed A."/>
            <person name="Singleton C.M."/>
            <person name="Boyd J."/>
            <person name="Li Y.-F."/>
            <person name="Purvine S."/>
            <person name="Maughan H."/>
            <person name="Hodgkins S.B."/>
            <person name="Anderson D."/>
            <person name="Sederholm M."/>
            <person name="Temperton B."/>
            <person name="Saleska S.R."/>
            <person name="Tyson G.W."/>
            <person name="Rich V.I."/>
        </authorList>
    </citation>
    <scope>NUCLEOTIDE SEQUENCE [LARGE SCALE GENOMIC DNA]</scope>
    <source>
        <strain evidence="2 3">SMC7</strain>
    </source>
</reference>
<organism evidence="2 3">
    <name type="scientific">Candidatus Cryosericum terrychapinii</name>
    <dbReference type="NCBI Taxonomy" id="2290919"/>
    <lineage>
        <taxon>Bacteria</taxon>
        <taxon>Pseudomonadati</taxon>
        <taxon>Caldisericota/Cryosericota group</taxon>
        <taxon>Candidatus Cryosericota</taxon>
        <taxon>Candidatus Cryosericia</taxon>
        <taxon>Candidatus Cryosericales</taxon>
        <taxon>Candidatus Cryosericaceae</taxon>
        <taxon>Candidatus Cryosericum</taxon>
    </lineage>
</organism>
<proteinExistence type="predicted"/>
<dbReference type="Pfam" id="PF07833">
    <property type="entry name" value="Cu_amine_oxidN1"/>
    <property type="match status" value="1"/>
</dbReference>
<dbReference type="PANTHER" id="PTHR43739:SF5">
    <property type="entry name" value="EXO-ALPHA-SIALIDASE"/>
    <property type="match status" value="1"/>
</dbReference>
<dbReference type="RefSeq" id="WP_119089367.1">
    <property type="nucleotide sequence ID" value="NZ_QXIS01000032.1"/>
</dbReference>
<dbReference type="PANTHER" id="PTHR43739">
    <property type="entry name" value="XYLOGLUCANASE (EUROFUNG)"/>
    <property type="match status" value="1"/>
</dbReference>
<evidence type="ECO:0000313" key="3">
    <source>
        <dbReference type="Proteomes" id="UP000266328"/>
    </source>
</evidence>
<dbReference type="InterPro" id="IPR012854">
    <property type="entry name" value="Cu_amine_oxidase-like_N"/>
</dbReference>
<sequence length="565" mass="58451">MKRLVAVLIVVAAICWLTVPGLLLLPAPTSGATPAWQKTSLDAGQVRAILVHPTNPGTVFAGTDRGLFRSTDRGGTWEQYGTGIKATLKVFVLAAAGDGSRLYAGTSGGAFQSTDGGATWSQGSGMLPGTGIIRYYYAITTLAVDPANPQTVYAGDTGMMTEGRVLKSTDGGATWTTAASGISSDHVTALAIDPGRPATVYAVVEDSLYVSGDAGASWTKTTGKMQVNSSEADVMTVMVTSDAVYAGTTAGVWKSRDGGATWSQGTGLSTLGVLKYFFGIAALAVDPDKSSVLYAGDSGLMTSGGVYSSTDSGASWTQAGGTLTGDISALAVDPSNPRMVYAATAVGLYRLENVPVVRFRITASAPQGRGTVLPTLKEAAEGESVTLNLLPDAGYHLTLLTDNGMTVTGLVRDNTYVLTGITAGHAIVAVFEPIPIVLPPLPSHTLVLTIGSSAMSVDGTRATLDSPPIIREGRTLLPIRAVIEALEGSVGWDAVARKATVTLGTHTIEIWIGSNQARVNGADVPLDVAAMIVNSRTLLPLRFVAENLGCIVTWDPVGRTVTIKL</sequence>
<feature type="domain" description="Copper amine oxidase-like N-terminal" evidence="1">
    <location>
        <begin position="457"/>
        <end position="563"/>
    </location>
</feature>
<dbReference type="AlphaFoldDB" id="A0A398D450"/>
<gene>
    <name evidence="2" type="ORF">SMC7_05605</name>
</gene>